<keyword evidence="1" id="KW-0472">Membrane</keyword>
<feature type="transmembrane region" description="Helical" evidence="1">
    <location>
        <begin position="46"/>
        <end position="67"/>
    </location>
</feature>
<name>A0ABX0LLI9_9BURK</name>
<dbReference type="Proteomes" id="UP000785613">
    <property type="component" value="Unassembled WGS sequence"/>
</dbReference>
<organism evidence="2 3">
    <name type="scientific">Massilia rubra</name>
    <dbReference type="NCBI Taxonomy" id="2607910"/>
    <lineage>
        <taxon>Bacteria</taxon>
        <taxon>Pseudomonadati</taxon>
        <taxon>Pseudomonadota</taxon>
        <taxon>Betaproteobacteria</taxon>
        <taxon>Burkholderiales</taxon>
        <taxon>Oxalobacteraceae</taxon>
        <taxon>Telluria group</taxon>
        <taxon>Massilia</taxon>
    </lineage>
</organism>
<keyword evidence="1" id="KW-1133">Transmembrane helix</keyword>
<reference evidence="2 3" key="1">
    <citation type="submission" date="2019-09" db="EMBL/GenBank/DDBJ databases">
        <title>Taxonomy of Antarctic Massilia spp.: description of Massilia rubra sp. nov., Massilia aquatica sp. nov., Massilia mucilaginosa sp. nov., Massilia frigida sp. nov. isolated from streams, lakes and regoliths.</title>
        <authorList>
            <person name="Holochova P."/>
            <person name="Sedlacek I."/>
            <person name="Kralova S."/>
            <person name="Maslanova I."/>
            <person name="Busse H.-J."/>
            <person name="Stankova E."/>
            <person name="Vrbovska V."/>
            <person name="Kovarovic V."/>
            <person name="Bartak M."/>
            <person name="Svec P."/>
            <person name="Pantucek R."/>
        </authorList>
    </citation>
    <scope>NUCLEOTIDE SEQUENCE [LARGE SCALE GENOMIC DNA]</scope>
    <source>
        <strain evidence="2 3">CCM 8692</strain>
    </source>
</reference>
<evidence type="ECO:0000313" key="3">
    <source>
        <dbReference type="Proteomes" id="UP000785613"/>
    </source>
</evidence>
<protein>
    <submittedName>
        <fullName evidence="2">Hemolysin XhlA</fullName>
    </submittedName>
</protein>
<comment type="caution">
    <text evidence="2">The sequence shown here is derived from an EMBL/GenBank/DDBJ whole genome shotgun (WGS) entry which is preliminary data.</text>
</comment>
<keyword evidence="1" id="KW-0812">Transmembrane</keyword>
<dbReference type="RefSeq" id="WP_167226862.1">
    <property type="nucleotide sequence ID" value="NZ_VUYU01000012.1"/>
</dbReference>
<gene>
    <name evidence="2" type="ORF">F0185_18390</name>
</gene>
<evidence type="ECO:0000256" key="1">
    <source>
        <dbReference type="SAM" id="Phobius"/>
    </source>
</evidence>
<proteinExistence type="predicted"/>
<sequence>MEARIVKLESDLTAIKIDVALIKSNGATKADIAECKTAIADAKSNIIMWVVTAIFLAQLLPLIKSFFP</sequence>
<accession>A0ABX0LLI9</accession>
<keyword evidence="3" id="KW-1185">Reference proteome</keyword>
<evidence type="ECO:0000313" key="2">
    <source>
        <dbReference type="EMBL" id="NHZ35534.1"/>
    </source>
</evidence>
<dbReference type="EMBL" id="VUYU01000012">
    <property type="protein sequence ID" value="NHZ35534.1"/>
    <property type="molecule type" value="Genomic_DNA"/>
</dbReference>